<evidence type="ECO:0000256" key="3">
    <source>
        <dbReference type="ARBA" id="ARBA00022694"/>
    </source>
</evidence>
<keyword evidence="8 9" id="KW-0862">Zinc</keyword>
<dbReference type="FunFam" id="3.60.15.10:FF:000002">
    <property type="entry name" value="Ribonuclease Z"/>
    <property type="match status" value="1"/>
</dbReference>
<comment type="cofactor">
    <cofactor evidence="9">
        <name>Zn(2+)</name>
        <dbReference type="ChEBI" id="CHEBI:29105"/>
    </cofactor>
    <text evidence="9">Binds 2 Zn(2+) ions.</text>
</comment>
<dbReference type="GO" id="GO:0008270">
    <property type="term" value="F:zinc ion binding"/>
    <property type="evidence" value="ECO:0007669"/>
    <property type="project" value="UniProtKB-UniRule"/>
</dbReference>
<gene>
    <name evidence="9" type="primary">rnz</name>
    <name evidence="11" type="ordered locus">Metig_0529</name>
</gene>
<feature type="binding site" evidence="9">
    <location>
        <position position="65"/>
    </location>
    <ligand>
        <name>Zn(2+)</name>
        <dbReference type="ChEBI" id="CHEBI:29105"/>
        <label>2</label>
        <note>catalytic</note>
    </ligand>
</feature>
<dbReference type="Pfam" id="PF23023">
    <property type="entry name" value="Anti-Pycsar_Apyc1"/>
    <property type="match status" value="1"/>
</dbReference>
<dbReference type="NCBIfam" id="TIGR02651">
    <property type="entry name" value="RNase_Z"/>
    <property type="match status" value="1"/>
</dbReference>
<dbReference type="AlphaFoldDB" id="F6BC03"/>
<dbReference type="EMBL" id="CP002737">
    <property type="protein sequence ID" value="AEF96084.1"/>
    <property type="molecule type" value="Genomic_DNA"/>
</dbReference>
<dbReference type="InterPro" id="IPR001279">
    <property type="entry name" value="Metallo-B-lactamas"/>
</dbReference>
<sequence>MKLIFLGTGAAVPTKKRAHASIALKINGEVLLFDCGENAQRQMMYTEVSPMKIKNIFISHLHGDHILGIPGLLQSMAFAGRKEEINIYGPVGTKEMMIHALSVGYHGINFKVNVYEINSKEAVKIIDNEKFEVYAFPVKHSVPSYAYVFKEKKKPRLDINKAKALGVKVGPDLKKLKDGIPVKLEDGRVIKPEEVLLPPKKGICVGYSGDTVPIEEFGKFLKELGCGVLIHEATYDNTLKENAIETMHSTVEDAIKIAEIAKVETLILTHISARYDDDISIYEKQIKEYNGDMDIIIAEDFMVYDLKKKTCSISILD</sequence>
<feature type="binding site" evidence="9">
    <location>
        <position position="64"/>
    </location>
    <ligand>
        <name>Zn(2+)</name>
        <dbReference type="ChEBI" id="CHEBI:29105"/>
        <label>2</label>
        <note>catalytic</note>
    </ligand>
</feature>
<proteinExistence type="inferred from homology"/>
<keyword evidence="6 9" id="KW-0255">Endonuclease</keyword>
<dbReference type="GO" id="GO:0042802">
    <property type="term" value="F:identical protein binding"/>
    <property type="evidence" value="ECO:0007669"/>
    <property type="project" value="UniProtKB-ARBA"/>
</dbReference>
<dbReference type="SUPFAM" id="SSF56281">
    <property type="entry name" value="Metallo-hydrolase/oxidoreductase"/>
    <property type="match status" value="1"/>
</dbReference>
<dbReference type="STRING" id="880724.Metig_0529"/>
<dbReference type="GO" id="GO:0042781">
    <property type="term" value="F:3'-tRNA processing endoribonuclease activity"/>
    <property type="evidence" value="ECO:0007669"/>
    <property type="project" value="UniProtKB-UniRule"/>
</dbReference>
<comment type="subunit">
    <text evidence="2 9">Homodimer.</text>
</comment>
<dbReference type="HAMAP" id="MF_01818">
    <property type="entry name" value="RNase_Z_BN"/>
    <property type="match status" value="1"/>
</dbReference>
<evidence type="ECO:0000256" key="2">
    <source>
        <dbReference type="ARBA" id="ARBA00011738"/>
    </source>
</evidence>
<evidence type="ECO:0000256" key="8">
    <source>
        <dbReference type="ARBA" id="ARBA00022833"/>
    </source>
</evidence>
<dbReference type="RefSeq" id="WP_013798692.1">
    <property type="nucleotide sequence ID" value="NC_015562.1"/>
</dbReference>
<dbReference type="SMART" id="SM00849">
    <property type="entry name" value="Lactamase_B"/>
    <property type="match status" value="1"/>
</dbReference>
<reference evidence="11 12" key="1">
    <citation type="submission" date="2011-05" db="EMBL/GenBank/DDBJ databases">
        <title>Complete sequence of Methanotorris igneus Kol 5.</title>
        <authorList>
            <consortium name="US DOE Joint Genome Institute"/>
            <person name="Lucas S."/>
            <person name="Han J."/>
            <person name="Lapidus A."/>
            <person name="Cheng J.-F."/>
            <person name="Goodwin L."/>
            <person name="Pitluck S."/>
            <person name="Peters L."/>
            <person name="Mikhailova N."/>
            <person name="Chertkov O."/>
            <person name="Han C."/>
            <person name="Tapia R."/>
            <person name="Land M."/>
            <person name="Hauser L."/>
            <person name="Kyrpides N."/>
            <person name="Ivanova N."/>
            <person name="Pagani I."/>
            <person name="Sieprawska-Lupa M."/>
            <person name="Whitman W."/>
            <person name="Woyke T."/>
        </authorList>
    </citation>
    <scope>NUCLEOTIDE SEQUENCE [LARGE SCALE GENOMIC DNA]</scope>
    <source>
        <strain evidence="12">DSM 5666 / JCM 11834 / Kol 5</strain>
    </source>
</reference>
<dbReference type="EC" id="3.1.26.11" evidence="9"/>
<dbReference type="PANTHER" id="PTHR46018">
    <property type="entry name" value="ZINC PHOSPHODIESTERASE ELAC PROTEIN 1"/>
    <property type="match status" value="1"/>
</dbReference>
<evidence type="ECO:0000256" key="6">
    <source>
        <dbReference type="ARBA" id="ARBA00022759"/>
    </source>
</evidence>
<keyword evidence="3 9" id="KW-0819">tRNA processing</keyword>
<comment type="function">
    <text evidence="9">Zinc phosphodiesterase, which displays some tRNA 3'-processing endonuclease activity. Probably involved in tRNA maturation, by removing a 3'-trailer from precursor tRNA.</text>
</comment>
<comment type="similarity">
    <text evidence="9">Belongs to the RNase Z family.</text>
</comment>
<dbReference type="PANTHER" id="PTHR46018:SF2">
    <property type="entry name" value="ZINC PHOSPHODIESTERASE ELAC PROTEIN 1"/>
    <property type="match status" value="1"/>
</dbReference>
<feature type="active site" description="Proton acceptor" evidence="9">
    <location>
        <position position="64"/>
    </location>
</feature>
<evidence type="ECO:0000256" key="5">
    <source>
        <dbReference type="ARBA" id="ARBA00022723"/>
    </source>
</evidence>
<evidence type="ECO:0000313" key="11">
    <source>
        <dbReference type="EMBL" id="AEF96084.1"/>
    </source>
</evidence>
<organism evidence="12">
    <name type="scientific">Methanotorris igneus (strain DSM 5666 / JCM 11834 / Kol 5)</name>
    <dbReference type="NCBI Taxonomy" id="880724"/>
    <lineage>
        <taxon>Archaea</taxon>
        <taxon>Methanobacteriati</taxon>
        <taxon>Methanobacteriota</taxon>
        <taxon>Methanomada group</taxon>
        <taxon>Methanococci</taxon>
        <taxon>Methanococcales</taxon>
        <taxon>Methanocaldococcaceae</taxon>
        <taxon>Methanotorris</taxon>
    </lineage>
</organism>
<comment type="catalytic activity">
    <reaction evidence="1 9">
        <text>Endonucleolytic cleavage of RNA, removing extra 3' nucleotides from tRNA precursor, generating 3' termini of tRNAs. A 3'-hydroxy group is left at the tRNA terminus and a 5'-phosphoryl group is left at the trailer molecule.</text>
        <dbReference type="EC" id="3.1.26.11"/>
    </reaction>
</comment>
<keyword evidence="4 9" id="KW-0540">Nuclease</keyword>
<dbReference type="InterPro" id="IPR036866">
    <property type="entry name" value="RibonucZ/Hydroxyglut_hydro"/>
</dbReference>
<name>F6BC03_METIK</name>
<evidence type="ECO:0000256" key="1">
    <source>
        <dbReference type="ARBA" id="ARBA00000402"/>
    </source>
</evidence>
<feature type="binding site" evidence="9">
    <location>
        <position position="60"/>
    </location>
    <ligand>
        <name>Zn(2+)</name>
        <dbReference type="ChEBI" id="CHEBI:29105"/>
        <label>1</label>
        <note>catalytic</note>
    </ligand>
</feature>
<dbReference type="OrthoDB" id="85118at2157"/>
<dbReference type="Proteomes" id="UP000009227">
    <property type="component" value="Chromosome"/>
</dbReference>
<dbReference type="NCBIfam" id="NF000801">
    <property type="entry name" value="PRK00055.1-3"/>
    <property type="match status" value="1"/>
</dbReference>
<evidence type="ECO:0000256" key="7">
    <source>
        <dbReference type="ARBA" id="ARBA00022801"/>
    </source>
</evidence>
<evidence type="ECO:0000259" key="10">
    <source>
        <dbReference type="SMART" id="SM00849"/>
    </source>
</evidence>
<dbReference type="GeneID" id="10643367"/>
<dbReference type="CDD" id="cd07717">
    <property type="entry name" value="RNaseZ_ZiPD-like_MBL-fold"/>
    <property type="match status" value="1"/>
</dbReference>
<dbReference type="KEGG" id="mig:Metig_0529"/>
<protein>
    <recommendedName>
        <fullName evidence="9">Ribonuclease Z</fullName>
        <shortName evidence="9">RNase Z</shortName>
        <ecNumber evidence="9">3.1.26.11</ecNumber>
    </recommendedName>
    <alternativeName>
        <fullName evidence="9">tRNA 3 endonuclease</fullName>
    </alternativeName>
    <alternativeName>
        <fullName evidence="9">tRNase Z</fullName>
    </alternativeName>
</protein>
<accession>F6BC03</accession>
<feature type="binding site" evidence="9">
    <location>
        <position position="270"/>
    </location>
    <ligand>
        <name>Zn(2+)</name>
        <dbReference type="ChEBI" id="CHEBI:29105"/>
        <label>2</label>
        <note>catalytic</note>
    </ligand>
</feature>
<keyword evidence="7 9" id="KW-0378">Hydrolase</keyword>
<dbReference type="InterPro" id="IPR013471">
    <property type="entry name" value="RNase_Z/BN"/>
</dbReference>
<evidence type="ECO:0000256" key="4">
    <source>
        <dbReference type="ARBA" id="ARBA00022722"/>
    </source>
</evidence>
<feature type="domain" description="Metallo-beta-lactamase" evidence="10">
    <location>
        <begin position="18"/>
        <end position="270"/>
    </location>
</feature>
<keyword evidence="5 9" id="KW-0479">Metal-binding</keyword>
<feature type="binding site" evidence="9">
    <location>
        <position position="210"/>
    </location>
    <ligand>
        <name>Zn(2+)</name>
        <dbReference type="ChEBI" id="CHEBI:29105"/>
        <label>2</label>
        <note>catalytic</note>
    </ligand>
</feature>
<feature type="binding site" evidence="9">
    <location>
        <position position="62"/>
    </location>
    <ligand>
        <name>Zn(2+)</name>
        <dbReference type="ChEBI" id="CHEBI:29105"/>
        <label>1</label>
        <note>catalytic</note>
    </ligand>
</feature>
<dbReference type="HOGENOM" id="CLU_031317_2_1_2"/>
<feature type="binding site" evidence="9">
    <location>
        <position position="210"/>
    </location>
    <ligand>
        <name>Zn(2+)</name>
        <dbReference type="ChEBI" id="CHEBI:29105"/>
        <label>1</label>
        <note>catalytic</note>
    </ligand>
</feature>
<evidence type="ECO:0000313" key="12">
    <source>
        <dbReference type="Proteomes" id="UP000009227"/>
    </source>
</evidence>
<dbReference type="Gene3D" id="3.60.15.10">
    <property type="entry name" value="Ribonuclease Z/Hydroxyacylglutathione hydrolase-like"/>
    <property type="match status" value="1"/>
</dbReference>
<keyword evidence="12" id="KW-1185">Reference proteome</keyword>
<evidence type="ECO:0000256" key="9">
    <source>
        <dbReference type="HAMAP-Rule" id="MF_01818"/>
    </source>
</evidence>
<feature type="binding site" evidence="9">
    <location>
        <position position="140"/>
    </location>
    <ligand>
        <name>Zn(2+)</name>
        <dbReference type="ChEBI" id="CHEBI:29105"/>
        <label>1</label>
        <note>catalytic</note>
    </ligand>
</feature>